<dbReference type="InterPro" id="IPR002156">
    <property type="entry name" value="RNaseH_domain"/>
</dbReference>
<reference evidence="2" key="1">
    <citation type="journal article" date="2022" name="Plant J.">
        <title>Strategies of tolerance reflected in two North American maple genomes.</title>
        <authorList>
            <person name="McEvoy S.L."/>
            <person name="Sezen U.U."/>
            <person name="Trouern-Trend A."/>
            <person name="McMahon S.M."/>
            <person name="Schaberg P.G."/>
            <person name="Yang J."/>
            <person name="Wegrzyn J.L."/>
            <person name="Swenson N.G."/>
        </authorList>
    </citation>
    <scope>NUCLEOTIDE SEQUENCE</scope>
    <source>
        <strain evidence="2">91603</strain>
    </source>
</reference>
<dbReference type="Pfam" id="PF13456">
    <property type="entry name" value="RVT_3"/>
    <property type="match status" value="1"/>
</dbReference>
<dbReference type="AlphaFoldDB" id="A0AAD5IP21"/>
<dbReference type="GO" id="GO:0004523">
    <property type="term" value="F:RNA-DNA hybrid ribonuclease activity"/>
    <property type="evidence" value="ECO:0007669"/>
    <property type="project" value="InterPro"/>
</dbReference>
<dbReference type="PANTHER" id="PTHR47723">
    <property type="entry name" value="OS05G0353850 PROTEIN"/>
    <property type="match status" value="1"/>
</dbReference>
<dbReference type="Proteomes" id="UP001064489">
    <property type="component" value="Chromosome 7"/>
</dbReference>
<evidence type="ECO:0000313" key="2">
    <source>
        <dbReference type="EMBL" id="KAI9170352.1"/>
    </source>
</evidence>
<dbReference type="InterPro" id="IPR012337">
    <property type="entry name" value="RNaseH-like_sf"/>
</dbReference>
<feature type="domain" description="RNase H type-1" evidence="1">
    <location>
        <begin position="21"/>
        <end position="95"/>
    </location>
</feature>
<dbReference type="InterPro" id="IPR036397">
    <property type="entry name" value="RNaseH_sf"/>
</dbReference>
<protein>
    <recommendedName>
        <fullName evidence="1">RNase H type-1 domain-containing protein</fullName>
    </recommendedName>
</protein>
<dbReference type="SUPFAM" id="SSF53098">
    <property type="entry name" value="Ribonuclease H-like"/>
    <property type="match status" value="1"/>
</dbReference>
<gene>
    <name evidence="2" type="ORF">LWI28_026719</name>
</gene>
<accession>A0AAD5IP21</accession>
<keyword evidence="3" id="KW-1185">Reference proteome</keyword>
<dbReference type="PANTHER" id="PTHR47723:SF19">
    <property type="entry name" value="POLYNUCLEOTIDYL TRANSFERASE, RIBONUCLEASE H-LIKE SUPERFAMILY PROTEIN"/>
    <property type="match status" value="1"/>
</dbReference>
<reference evidence="2" key="2">
    <citation type="submission" date="2023-02" db="EMBL/GenBank/DDBJ databases">
        <authorList>
            <person name="Swenson N.G."/>
            <person name="Wegrzyn J.L."/>
            <person name="Mcevoy S.L."/>
        </authorList>
    </citation>
    <scope>NUCLEOTIDE SEQUENCE</scope>
    <source>
        <strain evidence="2">91603</strain>
        <tissue evidence="2">Leaf</tissue>
    </source>
</reference>
<proteinExistence type="predicted"/>
<comment type="caution">
    <text evidence="2">The sequence shown here is derived from an EMBL/GenBank/DDBJ whole genome shotgun (WGS) entry which is preliminary data.</text>
</comment>
<name>A0AAD5IP21_ACENE</name>
<dbReference type="InterPro" id="IPR044730">
    <property type="entry name" value="RNase_H-like_dom_plant"/>
</dbReference>
<dbReference type="Gene3D" id="3.30.420.10">
    <property type="entry name" value="Ribonuclease H-like superfamily/Ribonuclease H"/>
    <property type="match status" value="1"/>
</dbReference>
<evidence type="ECO:0000313" key="3">
    <source>
        <dbReference type="Proteomes" id="UP001064489"/>
    </source>
</evidence>
<dbReference type="CDD" id="cd06222">
    <property type="entry name" value="RNase_H_like"/>
    <property type="match status" value="1"/>
</dbReference>
<dbReference type="GO" id="GO:0003676">
    <property type="term" value="F:nucleic acid binding"/>
    <property type="evidence" value="ECO:0007669"/>
    <property type="project" value="InterPro"/>
</dbReference>
<organism evidence="2 3">
    <name type="scientific">Acer negundo</name>
    <name type="common">Box elder</name>
    <dbReference type="NCBI Taxonomy" id="4023"/>
    <lineage>
        <taxon>Eukaryota</taxon>
        <taxon>Viridiplantae</taxon>
        <taxon>Streptophyta</taxon>
        <taxon>Embryophyta</taxon>
        <taxon>Tracheophyta</taxon>
        <taxon>Spermatophyta</taxon>
        <taxon>Magnoliopsida</taxon>
        <taxon>eudicotyledons</taxon>
        <taxon>Gunneridae</taxon>
        <taxon>Pentapetalae</taxon>
        <taxon>rosids</taxon>
        <taxon>malvids</taxon>
        <taxon>Sapindales</taxon>
        <taxon>Sapindaceae</taxon>
        <taxon>Hippocastanoideae</taxon>
        <taxon>Acereae</taxon>
        <taxon>Acer</taxon>
    </lineage>
</organism>
<dbReference type="InterPro" id="IPR053151">
    <property type="entry name" value="RNase_H-like"/>
</dbReference>
<evidence type="ECO:0000259" key="1">
    <source>
        <dbReference type="Pfam" id="PF13456"/>
    </source>
</evidence>
<sequence length="132" mass="14668">MPVKWMPPSEGWVKMNVDDSCDKGFGSITAGGVIRNHLKEWVIGFVLNKGIGSALEAELWDFFEGLSLLWSAGFRCVIVETDSLAILHLLSQNSIDNHPCLVSFKAAKVSWLQIEIIEYNMSLEKGIGLRMA</sequence>
<dbReference type="EMBL" id="JAJSOW010000104">
    <property type="protein sequence ID" value="KAI9170352.1"/>
    <property type="molecule type" value="Genomic_DNA"/>
</dbReference>